<evidence type="ECO:0000256" key="1">
    <source>
        <dbReference type="ARBA" id="ARBA00022842"/>
    </source>
</evidence>
<dbReference type="SUPFAM" id="SSF56784">
    <property type="entry name" value="HAD-like"/>
    <property type="match status" value="1"/>
</dbReference>
<feature type="region of interest" description="Disordered" evidence="2">
    <location>
        <begin position="401"/>
        <end position="425"/>
    </location>
</feature>
<dbReference type="GO" id="GO:0000166">
    <property type="term" value="F:nucleotide binding"/>
    <property type="evidence" value="ECO:0007669"/>
    <property type="project" value="InterPro"/>
</dbReference>
<dbReference type="Pfam" id="PF13246">
    <property type="entry name" value="Cation_ATPase"/>
    <property type="match status" value="1"/>
</dbReference>
<dbReference type="Gene3D" id="1.20.1110.10">
    <property type="entry name" value="Calcium-transporting ATPase, transmembrane domain"/>
    <property type="match status" value="1"/>
</dbReference>
<evidence type="ECO:0000313" key="3">
    <source>
        <dbReference type="EMBL" id="KAL0443295.1"/>
    </source>
</evidence>
<dbReference type="Gene3D" id="3.40.50.1000">
    <property type="entry name" value="HAD superfamily/HAD-like"/>
    <property type="match status" value="1"/>
</dbReference>
<dbReference type="InterPro" id="IPR023214">
    <property type="entry name" value="HAD_sf"/>
</dbReference>
<dbReference type="InterPro" id="IPR036412">
    <property type="entry name" value="HAD-like_sf"/>
</dbReference>
<name>A0AAW2WT65_9LAMI</name>
<gene>
    <name evidence="3" type="ORF">Slati_2052200</name>
</gene>
<reference evidence="3" key="1">
    <citation type="submission" date="2020-06" db="EMBL/GenBank/DDBJ databases">
        <authorList>
            <person name="Li T."/>
            <person name="Hu X."/>
            <person name="Zhang T."/>
            <person name="Song X."/>
            <person name="Zhang H."/>
            <person name="Dai N."/>
            <person name="Sheng W."/>
            <person name="Hou X."/>
            <person name="Wei L."/>
        </authorList>
    </citation>
    <scope>NUCLEOTIDE SEQUENCE</scope>
    <source>
        <strain evidence="3">KEN1</strain>
        <tissue evidence="3">Leaf</tissue>
    </source>
</reference>
<dbReference type="PANTHER" id="PTHR24093">
    <property type="entry name" value="CATION TRANSPORTING ATPASE"/>
    <property type="match status" value="1"/>
</dbReference>
<dbReference type="AlphaFoldDB" id="A0AAW2WT65"/>
<reference evidence="3" key="2">
    <citation type="journal article" date="2024" name="Plant">
        <title>Genomic evolution and insights into agronomic trait innovations of Sesamum species.</title>
        <authorList>
            <person name="Miao H."/>
            <person name="Wang L."/>
            <person name="Qu L."/>
            <person name="Liu H."/>
            <person name="Sun Y."/>
            <person name="Le M."/>
            <person name="Wang Q."/>
            <person name="Wei S."/>
            <person name="Zheng Y."/>
            <person name="Lin W."/>
            <person name="Duan Y."/>
            <person name="Cao H."/>
            <person name="Xiong S."/>
            <person name="Wang X."/>
            <person name="Wei L."/>
            <person name="Li C."/>
            <person name="Ma Q."/>
            <person name="Ju M."/>
            <person name="Zhao R."/>
            <person name="Li G."/>
            <person name="Mu C."/>
            <person name="Tian Q."/>
            <person name="Mei H."/>
            <person name="Zhang T."/>
            <person name="Gao T."/>
            <person name="Zhang H."/>
        </authorList>
    </citation>
    <scope>NUCLEOTIDE SEQUENCE</scope>
    <source>
        <strain evidence="3">KEN1</strain>
    </source>
</reference>
<dbReference type="GO" id="GO:0005886">
    <property type="term" value="C:plasma membrane"/>
    <property type="evidence" value="ECO:0007669"/>
    <property type="project" value="TreeGrafter"/>
</dbReference>
<protein>
    <submittedName>
        <fullName evidence="3">Calcium-transporting ATPase 12, plasma membrane-type</fullName>
    </submittedName>
</protein>
<dbReference type="Gene3D" id="3.40.1110.10">
    <property type="entry name" value="Calcium-transporting ATPase, cytoplasmic domain N"/>
    <property type="match status" value="1"/>
</dbReference>
<dbReference type="SUPFAM" id="SSF81660">
    <property type="entry name" value="Metal cation-transporting ATPase, ATP-binding domain N"/>
    <property type="match status" value="1"/>
</dbReference>
<dbReference type="GO" id="GO:0005388">
    <property type="term" value="F:P-type calcium transporter activity"/>
    <property type="evidence" value="ECO:0007669"/>
    <property type="project" value="TreeGrafter"/>
</dbReference>
<dbReference type="InterPro" id="IPR023299">
    <property type="entry name" value="ATPase_P-typ_cyto_dom_N"/>
</dbReference>
<accession>A0AAW2WT65</accession>
<keyword evidence="1" id="KW-0460">Magnesium</keyword>
<dbReference type="EMBL" id="JACGWN010000007">
    <property type="protein sequence ID" value="KAL0443295.1"/>
    <property type="molecule type" value="Genomic_DNA"/>
</dbReference>
<sequence>MTDLWVGNSLVDQNVLRQVDNQILDALRESIFVHTGHSSQADISLLSWARPVLGLNLDHQFHTNCSIIRHEAPDMDKNLVSCLVMKKHNSTAADKVLHVHWKGDPQLIVFMCSRYYTVDGTIETLNDNKRSEFLQIVDGLVSCGRFCFAFAYKREITEEKKKPRTEDQEIREEEVRDNTYAGVKTLKPLEDDLTLLALVGLKNPYKPETIEAIEDCRKSGIGVKLLVDDDINTARIMALNCGILRPEYDMNGGGAVVEASDFRTSSEEDRMNMIDNIHVMANSSPADKLLMVQCLRQKGEKVAATASCIRDCPLMKQADVGIFTGDEDQCPQVFKEDGDILVLNKNFSQIPGIISLGKQVCRNLEKIVNLQLTLGISAFTVNFHWCSISGQGGAHKLVPAAMDKSDHGSSGSTGDDDSNCTDTFV</sequence>
<comment type="caution">
    <text evidence="3">The sequence shown here is derived from an EMBL/GenBank/DDBJ whole genome shotgun (WGS) entry which is preliminary data.</text>
</comment>
<organism evidence="3">
    <name type="scientific">Sesamum latifolium</name>
    <dbReference type="NCBI Taxonomy" id="2727402"/>
    <lineage>
        <taxon>Eukaryota</taxon>
        <taxon>Viridiplantae</taxon>
        <taxon>Streptophyta</taxon>
        <taxon>Embryophyta</taxon>
        <taxon>Tracheophyta</taxon>
        <taxon>Spermatophyta</taxon>
        <taxon>Magnoliopsida</taxon>
        <taxon>eudicotyledons</taxon>
        <taxon>Gunneridae</taxon>
        <taxon>Pentapetalae</taxon>
        <taxon>asterids</taxon>
        <taxon>lamiids</taxon>
        <taxon>Lamiales</taxon>
        <taxon>Pedaliaceae</taxon>
        <taxon>Sesamum</taxon>
    </lineage>
</organism>
<evidence type="ECO:0000256" key="2">
    <source>
        <dbReference type="SAM" id="MobiDB-lite"/>
    </source>
</evidence>
<dbReference type="PANTHER" id="PTHR24093:SF432">
    <property type="entry name" value="CALCIUM-TRANSPORTING ATPASE 12, PLASMA MEMBRANE-TYPE-LIKE"/>
    <property type="match status" value="1"/>
</dbReference>
<proteinExistence type="predicted"/>